<name>A0A9P3GTA4_9APHY</name>
<proteinExistence type="predicted"/>
<evidence type="ECO:0000313" key="2">
    <source>
        <dbReference type="Proteomes" id="UP000703269"/>
    </source>
</evidence>
<gene>
    <name evidence="1" type="ORF">PsYK624_154630</name>
</gene>
<accession>A0A9P3GTA4</accession>
<organism evidence="1 2">
    <name type="scientific">Phanerochaete sordida</name>
    <dbReference type="NCBI Taxonomy" id="48140"/>
    <lineage>
        <taxon>Eukaryota</taxon>
        <taxon>Fungi</taxon>
        <taxon>Dikarya</taxon>
        <taxon>Basidiomycota</taxon>
        <taxon>Agaricomycotina</taxon>
        <taxon>Agaricomycetes</taxon>
        <taxon>Polyporales</taxon>
        <taxon>Phanerochaetaceae</taxon>
        <taxon>Phanerochaete</taxon>
    </lineage>
</organism>
<dbReference type="Proteomes" id="UP000703269">
    <property type="component" value="Unassembled WGS sequence"/>
</dbReference>
<protein>
    <submittedName>
        <fullName evidence="1">Uncharacterized protein</fullName>
    </submittedName>
</protein>
<dbReference type="AlphaFoldDB" id="A0A9P3GTA4"/>
<dbReference type="EMBL" id="BPQB01000104">
    <property type="protein sequence ID" value="GJE99214.1"/>
    <property type="molecule type" value="Genomic_DNA"/>
</dbReference>
<evidence type="ECO:0000313" key="1">
    <source>
        <dbReference type="EMBL" id="GJE99214.1"/>
    </source>
</evidence>
<sequence length="150" mass="16883">MLSRQLRSWNGLWLEGEELWVLLGQYARHPMYAPAGTQVGLEDCSRYWTVARIEGRTHDPKRMHVTAISGRSARSEDGAGIMHNHAPVMLQAERAAIPRRRSGTASLQAQPVGTGPPLHRHFARMVWVEAIDDTEQANFDTVRGSECRQI</sequence>
<comment type="caution">
    <text evidence="1">The sequence shown here is derived from an EMBL/GenBank/DDBJ whole genome shotgun (WGS) entry which is preliminary data.</text>
</comment>
<reference evidence="1 2" key="1">
    <citation type="submission" date="2021-08" db="EMBL/GenBank/DDBJ databases">
        <title>Draft Genome Sequence of Phanerochaete sordida strain YK-624.</title>
        <authorList>
            <person name="Mori T."/>
            <person name="Dohra H."/>
            <person name="Suzuki T."/>
            <person name="Kawagishi H."/>
            <person name="Hirai H."/>
        </authorList>
    </citation>
    <scope>NUCLEOTIDE SEQUENCE [LARGE SCALE GENOMIC DNA]</scope>
    <source>
        <strain evidence="1 2">YK-624</strain>
    </source>
</reference>
<keyword evidence="2" id="KW-1185">Reference proteome</keyword>